<evidence type="ECO:0000313" key="3">
    <source>
        <dbReference type="EMBL" id="KAJ0212093.1"/>
    </source>
</evidence>
<reference evidence="3 4" key="1">
    <citation type="journal article" date="2017" name="Nat. Commun.">
        <title>Genome assembly with in vitro proximity ligation data and whole-genome triplication in lettuce.</title>
        <authorList>
            <person name="Reyes-Chin-Wo S."/>
            <person name="Wang Z."/>
            <person name="Yang X."/>
            <person name="Kozik A."/>
            <person name="Arikit S."/>
            <person name="Song C."/>
            <person name="Xia L."/>
            <person name="Froenicke L."/>
            <person name="Lavelle D.O."/>
            <person name="Truco M.J."/>
            <person name="Xia R."/>
            <person name="Zhu S."/>
            <person name="Xu C."/>
            <person name="Xu H."/>
            <person name="Xu X."/>
            <person name="Cox K."/>
            <person name="Korf I."/>
            <person name="Meyers B.C."/>
            <person name="Michelmore R.W."/>
        </authorList>
    </citation>
    <scope>NUCLEOTIDE SEQUENCE [LARGE SCALE GENOMIC DNA]</scope>
    <source>
        <strain evidence="4">cv. Salinas</strain>
        <tissue evidence="3">Seedlings</tissue>
    </source>
</reference>
<accession>A0A9R1VX41</accession>
<keyword evidence="4" id="KW-1185">Reference proteome</keyword>
<evidence type="ECO:0000313" key="4">
    <source>
        <dbReference type="Proteomes" id="UP000235145"/>
    </source>
</evidence>
<feature type="domain" description="No apical meristem-associated C-terminal" evidence="2">
    <location>
        <begin position="92"/>
        <end position="243"/>
    </location>
</feature>
<dbReference type="AlphaFoldDB" id="A0A9R1VX41"/>
<sequence>MARLTTQERVPRTKEEEEKLAEAWVSASQDPIERDNQTFNYVWEKVRSMFYALTGSERIYNNLQNISKSGSNNFDVFKAILDQFEKTTPTCKAFPYVKSWLKLKDALKWKEKIEETSQTSSSSKRSRNSDATSQQSNGRTHIDIKDDPLDLEDEQPLCRPVGRNKAKKAGLSTSGSSVIDHFREKFVRYAETLSQVEQKMIEVQTPFQEAQTTLQTKTNIEILKMKADDLEDEDLEIFLAMKDYVRAVSFLM</sequence>
<proteinExistence type="predicted"/>
<dbReference type="Pfam" id="PF14303">
    <property type="entry name" value="NAM-associated"/>
    <property type="match status" value="1"/>
</dbReference>
<dbReference type="Proteomes" id="UP000235145">
    <property type="component" value="Unassembled WGS sequence"/>
</dbReference>
<name>A0A9R1VX41_LACSA</name>
<comment type="caution">
    <text evidence="3">The sequence shown here is derived from an EMBL/GenBank/DDBJ whole genome shotgun (WGS) entry which is preliminary data.</text>
</comment>
<organism evidence="3 4">
    <name type="scientific">Lactuca sativa</name>
    <name type="common">Garden lettuce</name>
    <dbReference type="NCBI Taxonomy" id="4236"/>
    <lineage>
        <taxon>Eukaryota</taxon>
        <taxon>Viridiplantae</taxon>
        <taxon>Streptophyta</taxon>
        <taxon>Embryophyta</taxon>
        <taxon>Tracheophyta</taxon>
        <taxon>Spermatophyta</taxon>
        <taxon>Magnoliopsida</taxon>
        <taxon>eudicotyledons</taxon>
        <taxon>Gunneridae</taxon>
        <taxon>Pentapetalae</taxon>
        <taxon>asterids</taxon>
        <taxon>campanulids</taxon>
        <taxon>Asterales</taxon>
        <taxon>Asteraceae</taxon>
        <taxon>Cichorioideae</taxon>
        <taxon>Cichorieae</taxon>
        <taxon>Lactucinae</taxon>
        <taxon>Lactuca</taxon>
    </lineage>
</organism>
<evidence type="ECO:0000259" key="2">
    <source>
        <dbReference type="Pfam" id="PF14303"/>
    </source>
</evidence>
<dbReference type="EMBL" id="NBSK02000004">
    <property type="protein sequence ID" value="KAJ0212093.1"/>
    <property type="molecule type" value="Genomic_DNA"/>
</dbReference>
<dbReference type="PANTHER" id="PTHR45023">
    <property type="match status" value="1"/>
</dbReference>
<dbReference type="InterPro" id="IPR029466">
    <property type="entry name" value="NAM-associated_C"/>
</dbReference>
<feature type="region of interest" description="Disordered" evidence="1">
    <location>
        <begin position="114"/>
        <end position="156"/>
    </location>
</feature>
<dbReference type="PANTHER" id="PTHR45023:SF14">
    <property type="entry name" value="GLUTATHIONE TRANSFERASE"/>
    <property type="match status" value="1"/>
</dbReference>
<feature type="compositionally biased region" description="Low complexity" evidence="1">
    <location>
        <begin position="116"/>
        <end position="133"/>
    </location>
</feature>
<protein>
    <recommendedName>
        <fullName evidence="2">No apical meristem-associated C-terminal domain-containing protein</fullName>
    </recommendedName>
</protein>
<gene>
    <name evidence="3" type="ORF">LSAT_V11C400211270</name>
</gene>
<evidence type="ECO:0000256" key="1">
    <source>
        <dbReference type="SAM" id="MobiDB-lite"/>
    </source>
</evidence>